<keyword evidence="5" id="KW-1185">Reference proteome</keyword>
<dbReference type="Proteomes" id="UP000324241">
    <property type="component" value="Unassembled WGS sequence"/>
</dbReference>
<protein>
    <recommendedName>
        <fullName evidence="2">NADAR domain-containing protein</fullName>
    </recommendedName>
</protein>
<feature type="domain" description="NADAR" evidence="2">
    <location>
        <begin position="172"/>
        <end position="272"/>
    </location>
</feature>
<dbReference type="GeneID" id="54334266"/>
<feature type="compositionally biased region" description="Low complexity" evidence="1">
    <location>
        <begin position="143"/>
        <end position="155"/>
    </location>
</feature>
<dbReference type="EMBL" id="SOSA01000409">
    <property type="protein sequence ID" value="THC91498.1"/>
    <property type="molecule type" value="Genomic_DNA"/>
</dbReference>
<comment type="caution">
    <text evidence="4">The sequence shown here is derived from an EMBL/GenBank/DDBJ whole genome shotgun (WGS) entry which is preliminary data.</text>
</comment>
<reference evidence="4 5" key="1">
    <citation type="submission" date="2019-03" db="EMBL/GenBank/DDBJ databases">
        <title>The genome sequence of a newly discovered highly antifungal drug resistant Aspergillus species, Aspergillus tanneri NIH 1004.</title>
        <authorList>
            <person name="Mounaud S."/>
            <person name="Singh I."/>
            <person name="Joardar V."/>
            <person name="Pakala S."/>
            <person name="Pakala S."/>
            <person name="Venepally P."/>
            <person name="Hoover J."/>
            <person name="Nierman W."/>
            <person name="Chung J."/>
            <person name="Losada L."/>
        </authorList>
    </citation>
    <scope>NUCLEOTIDE SEQUENCE [LARGE SCALE GENOMIC DNA]</scope>
    <source>
        <strain evidence="4 5">NIH1004</strain>
    </source>
</reference>
<dbReference type="SUPFAM" id="SSF143990">
    <property type="entry name" value="YbiA-like"/>
    <property type="match status" value="1"/>
</dbReference>
<dbReference type="Pfam" id="PF08719">
    <property type="entry name" value="NADAR"/>
    <property type="match status" value="1"/>
</dbReference>
<proteinExistence type="predicted"/>
<evidence type="ECO:0000256" key="1">
    <source>
        <dbReference type="SAM" id="MobiDB-lite"/>
    </source>
</evidence>
<dbReference type="AlphaFoldDB" id="A0A4S3JB33"/>
<feature type="region of interest" description="Disordered" evidence="1">
    <location>
        <begin position="1"/>
        <end position="35"/>
    </location>
</feature>
<dbReference type="RefSeq" id="XP_033421982.1">
    <property type="nucleotide sequence ID" value="XM_033576127.1"/>
</dbReference>
<evidence type="ECO:0000313" key="3">
    <source>
        <dbReference type="EMBL" id="KAA8642620.1"/>
    </source>
</evidence>
<reference evidence="3 6" key="2">
    <citation type="submission" date="2019-08" db="EMBL/GenBank/DDBJ databases">
        <title>The genome sequence of a newly discovered highly antifungal drug resistant Aspergillus species, Aspergillus tanneri NIH 1004.</title>
        <authorList>
            <person name="Mounaud S."/>
            <person name="Singh I."/>
            <person name="Joardar V."/>
            <person name="Pakala S."/>
            <person name="Pakala S."/>
            <person name="Venepally P."/>
            <person name="Chung J.K."/>
            <person name="Losada L."/>
            <person name="Nierman W.C."/>
        </authorList>
    </citation>
    <scope>NUCLEOTIDE SEQUENCE [LARGE SCALE GENOMIC DNA]</scope>
    <source>
        <strain evidence="3 6">NIH1004</strain>
    </source>
</reference>
<dbReference type="InterPro" id="IPR037238">
    <property type="entry name" value="YbiA-like_sf"/>
</dbReference>
<accession>A0A4S3JB33</accession>
<feature type="compositionally biased region" description="Low complexity" evidence="1">
    <location>
        <begin position="16"/>
        <end position="29"/>
    </location>
</feature>
<evidence type="ECO:0000259" key="2">
    <source>
        <dbReference type="Pfam" id="PF08719"/>
    </source>
</evidence>
<sequence>MPPSTQQTRKRKRSPKPSTSSANTPTPSSVLNHPSFRTTPTHIFFHGGILSNWHPSLSPFPGKRGLEICLPLLDKLGIAHPSQEAYSTLLIHEFGFGRGEQWMMAMKAWLFECDMDESGLKPFQRAGKVSDEEFKQFQSDILSPSAPAPSSSSSGRGRGRETAELEKIYARDSHLPCILRTNVPRSQKALGRKVRGFRPDVWNKASIPIIMAGCVARAQVDQGLRSVYLAAQERTFVEGSPRDRIWGVGLKWDSKAIEDEANWRGENRLGRCHGEAARMIQRVNRSS</sequence>
<evidence type="ECO:0000313" key="5">
    <source>
        <dbReference type="Proteomes" id="UP000308092"/>
    </source>
</evidence>
<dbReference type="InterPro" id="IPR012816">
    <property type="entry name" value="NADAR"/>
</dbReference>
<dbReference type="CDD" id="cd15457">
    <property type="entry name" value="NADAR"/>
    <property type="match status" value="1"/>
</dbReference>
<evidence type="ECO:0000313" key="4">
    <source>
        <dbReference type="EMBL" id="THC91498.1"/>
    </source>
</evidence>
<dbReference type="Gene3D" id="1.10.357.40">
    <property type="entry name" value="YbiA-like"/>
    <property type="match status" value="1"/>
</dbReference>
<gene>
    <name evidence="3" type="ORF">ATNIH1004_011565</name>
    <name evidence="4" type="ORF">EYZ11_009029</name>
</gene>
<dbReference type="OrthoDB" id="206452at2759"/>
<name>A0A4S3JB33_9EURO</name>
<dbReference type="VEuPathDB" id="FungiDB:EYZ11_009029"/>
<feature type="region of interest" description="Disordered" evidence="1">
    <location>
        <begin position="138"/>
        <end position="161"/>
    </location>
</feature>
<organism evidence="4 5">
    <name type="scientific">Aspergillus tanneri</name>
    <dbReference type="NCBI Taxonomy" id="1220188"/>
    <lineage>
        <taxon>Eukaryota</taxon>
        <taxon>Fungi</taxon>
        <taxon>Dikarya</taxon>
        <taxon>Ascomycota</taxon>
        <taxon>Pezizomycotina</taxon>
        <taxon>Eurotiomycetes</taxon>
        <taxon>Eurotiomycetidae</taxon>
        <taxon>Eurotiales</taxon>
        <taxon>Aspergillaceae</taxon>
        <taxon>Aspergillus</taxon>
        <taxon>Aspergillus subgen. Circumdati</taxon>
    </lineage>
</organism>
<evidence type="ECO:0000313" key="6">
    <source>
        <dbReference type="Proteomes" id="UP000324241"/>
    </source>
</evidence>
<dbReference type="EMBL" id="QUQM01000008">
    <property type="protein sequence ID" value="KAA8642620.1"/>
    <property type="molecule type" value="Genomic_DNA"/>
</dbReference>
<dbReference type="STRING" id="1220188.A0A4S3JB33"/>
<dbReference type="Proteomes" id="UP000308092">
    <property type="component" value="Unassembled WGS sequence"/>
</dbReference>